<comment type="caution">
    <text evidence="4">The sequence shown here is derived from an EMBL/GenBank/DDBJ whole genome shotgun (WGS) entry which is preliminary data.</text>
</comment>
<dbReference type="InterPro" id="IPR013094">
    <property type="entry name" value="AB_hydrolase_3"/>
</dbReference>
<comment type="similarity">
    <text evidence="1">Belongs to the 'GDXG' lipolytic enzyme family.</text>
</comment>
<evidence type="ECO:0000256" key="2">
    <source>
        <dbReference type="ARBA" id="ARBA00022801"/>
    </source>
</evidence>
<dbReference type="RefSeq" id="WP_316000741.1">
    <property type="nucleotide sequence ID" value="NZ_JAWDIU010000001.1"/>
</dbReference>
<dbReference type="PROSITE" id="PS00122">
    <property type="entry name" value="CARBOXYLESTERASE_B_1"/>
    <property type="match status" value="1"/>
</dbReference>
<dbReference type="InterPro" id="IPR029058">
    <property type="entry name" value="AB_hydrolase_fold"/>
</dbReference>
<dbReference type="PANTHER" id="PTHR48081:SF8">
    <property type="entry name" value="ALPHA_BETA HYDROLASE FOLD-3 DOMAIN-CONTAINING PROTEIN-RELATED"/>
    <property type="match status" value="1"/>
</dbReference>
<evidence type="ECO:0000313" key="4">
    <source>
        <dbReference type="EMBL" id="MDU0325954.1"/>
    </source>
</evidence>
<proteinExistence type="inferred from homology"/>
<sequence>MIRPRPQDHLLRWGARALGSLPRAALRVANGRPVVVDGHTLHPAVQASLRVMNDSPGAHFERLPLDEARAHIELEAWTFASGIRLAERSDIEIPTRAGTVPGRVYRARTDVAASGIIVYFHGGGWVLGSVDSADATCRTLAKTSGLTVVSVGYRLAPESPFPAGLHDGVDAFRWVRDNAARFGGTAETVGVGGESAGGNMAAVVAAVTRDDAGGAPAFQILFCPVTDLSREHRSYELFRDGFFLTAAQMHWYAAHYLSGGGGRAEDPLVSPLRAADLAGLAPAYVAVSGFDVLRDEGVAYAERLEAAGVPTRLVTHTDQIHGFFNACGALRDAREAVADAGRWALDTLSAARTGGRR</sequence>
<accession>A0ABU3RT09</accession>
<dbReference type="Pfam" id="PF07859">
    <property type="entry name" value="Abhydrolase_3"/>
    <property type="match status" value="1"/>
</dbReference>
<dbReference type="PROSITE" id="PS01173">
    <property type="entry name" value="LIPASE_GDXG_HIS"/>
    <property type="match status" value="1"/>
</dbReference>
<reference evidence="4 5" key="1">
    <citation type="submission" date="2023-09" db="EMBL/GenBank/DDBJ databases">
        <title>Microbacterium fusihabitans sp. nov., Microbacterium phycihabitans sp. nov., and Microbacterium cervinum sp. nov., isolated from dried seaweeds of beach.</title>
        <authorList>
            <person name="Lee S.D."/>
        </authorList>
    </citation>
    <scope>NUCLEOTIDE SEQUENCE [LARGE SCALE GENOMIC DNA]</scope>
    <source>
        <strain evidence="4 5">KSW2-21</strain>
    </source>
</reference>
<feature type="domain" description="Alpha/beta hydrolase fold-3" evidence="3">
    <location>
        <begin position="117"/>
        <end position="324"/>
    </location>
</feature>
<name>A0ABU3RT09_9MICO</name>
<evidence type="ECO:0000256" key="1">
    <source>
        <dbReference type="ARBA" id="ARBA00010515"/>
    </source>
</evidence>
<dbReference type="Proteomes" id="UP001256673">
    <property type="component" value="Unassembled WGS sequence"/>
</dbReference>
<dbReference type="PANTHER" id="PTHR48081">
    <property type="entry name" value="AB HYDROLASE SUPERFAMILY PROTEIN C4A8.06C"/>
    <property type="match status" value="1"/>
</dbReference>
<dbReference type="SUPFAM" id="SSF53474">
    <property type="entry name" value="alpha/beta-Hydrolases"/>
    <property type="match status" value="1"/>
</dbReference>
<evidence type="ECO:0000313" key="5">
    <source>
        <dbReference type="Proteomes" id="UP001256673"/>
    </source>
</evidence>
<evidence type="ECO:0000259" key="3">
    <source>
        <dbReference type="Pfam" id="PF07859"/>
    </source>
</evidence>
<gene>
    <name evidence="4" type="ORF">RWH43_04205</name>
</gene>
<protein>
    <submittedName>
        <fullName evidence="4">Alpha/beta hydrolase</fullName>
    </submittedName>
</protein>
<organism evidence="4 5">
    <name type="scientific">Microbacterium algihabitans</name>
    <dbReference type="NCBI Taxonomy" id="3075992"/>
    <lineage>
        <taxon>Bacteria</taxon>
        <taxon>Bacillati</taxon>
        <taxon>Actinomycetota</taxon>
        <taxon>Actinomycetes</taxon>
        <taxon>Micrococcales</taxon>
        <taxon>Microbacteriaceae</taxon>
        <taxon>Microbacterium</taxon>
    </lineage>
</organism>
<keyword evidence="2 4" id="KW-0378">Hydrolase</keyword>
<dbReference type="InterPro" id="IPR019826">
    <property type="entry name" value="Carboxylesterase_B_AS"/>
</dbReference>
<dbReference type="InterPro" id="IPR050300">
    <property type="entry name" value="GDXG_lipolytic_enzyme"/>
</dbReference>
<keyword evidence="5" id="KW-1185">Reference proteome</keyword>
<dbReference type="EMBL" id="JAWDIU010000001">
    <property type="protein sequence ID" value="MDU0325954.1"/>
    <property type="molecule type" value="Genomic_DNA"/>
</dbReference>
<dbReference type="Gene3D" id="3.40.50.1820">
    <property type="entry name" value="alpha/beta hydrolase"/>
    <property type="match status" value="1"/>
</dbReference>
<dbReference type="GO" id="GO:0016787">
    <property type="term" value="F:hydrolase activity"/>
    <property type="evidence" value="ECO:0007669"/>
    <property type="project" value="UniProtKB-KW"/>
</dbReference>
<dbReference type="InterPro" id="IPR002168">
    <property type="entry name" value="Lipase_GDXG_HIS_AS"/>
</dbReference>